<protein>
    <submittedName>
        <fullName evidence="6">Phosphocarrier protein NPr/phosphocarrier protein</fullName>
    </submittedName>
</protein>
<evidence type="ECO:0000256" key="1">
    <source>
        <dbReference type="ARBA" id="ARBA00004496"/>
    </source>
</evidence>
<dbReference type="AlphaFoldDB" id="A0A2T5IZK3"/>
<evidence type="ECO:0000313" key="7">
    <source>
        <dbReference type="Proteomes" id="UP000244223"/>
    </source>
</evidence>
<dbReference type="InterPro" id="IPR050399">
    <property type="entry name" value="HPr"/>
</dbReference>
<dbReference type="PANTHER" id="PTHR33705">
    <property type="entry name" value="PHOSPHOCARRIER PROTEIN HPR"/>
    <property type="match status" value="1"/>
</dbReference>
<comment type="caution">
    <text evidence="6">The sequence shown here is derived from an EMBL/GenBank/DDBJ whole genome shotgun (WGS) entry which is preliminary data.</text>
</comment>
<keyword evidence="4" id="KW-0598">Phosphotransferase system</keyword>
<gene>
    <name evidence="6" type="ORF">C8N29_107166</name>
</gene>
<dbReference type="InterPro" id="IPR000032">
    <property type="entry name" value="HPr-like"/>
</dbReference>
<dbReference type="OrthoDB" id="9809047at2"/>
<evidence type="ECO:0000256" key="2">
    <source>
        <dbReference type="ARBA" id="ARBA00010736"/>
    </source>
</evidence>
<keyword evidence="7" id="KW-1185">Reference proteome</keyword>
<comment type="subcellular location">
    <subcellularLocation>
        <location evidence="1">Cytoplasm</location>
    </subcellularLocation>
</comment>
<dbReference type="NCBIfam" id="TIGR01003">
    <property type="entry name" value="PTS_HPr_family"/>
    <property type="match status" value="1"/>
</dbReference>
<evidence type="ECO:0000256" key="3">
    <source>
        <dbReference type="ARBA" id="ARBA00022490"/>
    </source>
</evidence>
<dbReference type="InterPro" id="IPR001020">
    <property type="entry name" value="PTS_HPr_His_P_site"/>
</dbReference>
<dbReference type="EMBL" id="QAON01000007">
    <property type="protein sequence ID" value="PTQ89432.1"/>
    <property type="molecule type" value="Genomic_DNA"/>
</dbReference>
<evidence type="ECO:0000259" key="5">
    <source>
        <dbReference type="PROSITE" id="PS51350"/>
    </source>
</evidence>
<dbReference type="GO" id="GO:0005737">
    <property type="term" value="C:cytoplasm"/>
    <property type="evidence" value="ECO:0007669"/>
    <property type="project" value="UniProtKB-SubCell"/>
</dbReference>
<proteinExistence type="inferred from homology"/>
<organism evidence="6 7">
    <name type="scientific">Agitococcus lubricus</name>
    <dbReference type="NCBI Taxonomy" id="1077255"/>
    <lineage>
        <taxon>Bacteria</taxon>
        <taxon>Pseudomonadati</taxon>
        <taxon>Pseudomonadota</taxon>
        <taxon>Gammaproteobacteria</taxon>
        <taxon>Moraxellales</taxon>
        <taxon>Moraxellaceae</taxon>
        <taxon>Agitococcus</taxon>
    </lineage>
</organism>
<accession>A0A2T5IZK3</accession>
<dbReference type="PANTHER" id="PTHR33705:SF2">
    <property type="entry name" value="PHOSPHOCARRIER PROTEIN NPR"/>
    <property type="match status" value="1"/>
</dbReference>
<dbReference type="InterPro" id="IPR035895">
    <property type="entry name" value="HPr-like_sf"/>
</dbReference>
<dbReference type="GO" id="GO:0009401">
    <property type="term" value="P:phosphoenolpyruvate-dependent sugar phosphotransferase system"/>
    <property type="evidence" value="ECO:0007669"/>
    <property type="project" value="UniProtKB-KW"/>
</dbReference>
<dbReference type="RefSeq" id="WP_107865754.1">
    <property type="nucleotide sequence ID" value="NZ_QAON01000007.1"/>
</dbReference>
<feature type="domain" description="HPr" evidence="5">
    <location>
        <begin position="1"/>
        <end position="88"/>
    </location>
</feature>
<dbReference type="PROSITE" id="PS00369">
    <property type="entry name" value="PTS_HPR_HIS"/>
    <property type="match status" value="1"/>
</dbReference>
<comment type="similarity">
    <text evidence="2">Belongs to the HPr family.</text>
</comment>
<keyword evidence="3" id="KW-0963">Cytoplasm</keyword>
<dbReference type="PRINTS" id="PR00107">
    <property type="entry name" value="PHOSPHOCPHPR"/>
</dbReference>
<dbReference type="SUPFAM" id="SSF55594">
    <property type="entry name" value="HPr-like"/>
    <property type="match status" value="1"/>
</dbReference>
<reference evidence="6 7" key="1">
    <citation type="submission" date="2018-04" db="EMBL/GenBank/DDBJ databases">
        <title>Genomic Encyclopedia of Archaeal and Bacterial Type Strains, Phase II (KMG-II): from individual species to whole genera.</title>
        <authorList>
            <person name="Goeker M."/>
        </authorList>
    </citation>
    <scope>NUCLEOTIDE SEQUENCE [LARGE SCALE GENOMIC DNA]</scope>
    <source>
        <strain evidence="6 7">DSM 5822</strain>
    </source>
</reference>
<dbReference type="Gene3D" id="3.30.1340.10">
    <property type="entry name" value="HPr-like"/>
    <property type="match status" value="1"/>
</dbReference>
<evidence type="ECO:0000256" key="4">
    <source>
        <dbReference type="ARBA" id="ARBA00022683"/>
    </source>
</evidence>
<name>A0A2T5IZK3_9GAMM</name>
<dbReference type="Pfam" id="PF00381">
    <property type="entry name" value="PTS-HPr"/>
    <property type="match status" value="1"/>
</dbReference>
<sequence>MITTDICIINKLGLHARATAKLVALASGFRSSIKLTKGSKTVDAKNMMGVLMLGAGKGTTLGLMIDGDDAEQAHQAIVDLFNRRFDEGE</sequence>
<evidence type="ECO:0000313" key="6">
    <source>
        <dbReference type="EMBL" id="PTQ89432.1"/>
    </source>
</evidence>
<dbReference type="PROSITE" id="PS51350">
    <property type="entry name" value="PTS_HPR_DOM"/>
    <property type="match status" value="1"/>
</dbReference>
<dbReference type="Proteomes" id="UP000244223">
    <property type="component" value="Unassembled WGS sequence"/>
</dbReference>